<comment type="function">
    <text evidence="3">Catalyzes the decarboxylation of the cysteine moiety of 4-phosphopantothenoylcysteine to form 4'-phosphopantotheine and this reaction forms part of the biosynthesis of coenzyme A.</text>
</comment>
<dbReference type="PANTHER" id="PTHR14359:SF6">
    <property type="entry name" value="PHOSPHOPANTOTHENOYLCYSTEINE DECARBOXYLASE"/>
    <property type="match status" value="1"/>
</dbReference>
<dbReference type="Proteomes" id="UP000597762">
    <property type="component" value="Unassembled WGS sequence"/>
</dbReference>
<protein>
    <recommendedName>
        <fullName evidence="4">Phosphopantothenoylcysteine decarboxylase</fullName>
    </recommendedName>
    <alternativeName>
        <fullName evidence="5">CoaC</fullName>
    </alternativeName>
</protein>
<name>A0A812BKQ5_ACAPH</name>
<evidence type="ECO:0000313" key="7">
    <source>
        <dbReference type="EMBL" id="CAE1232282.1"/>
    </source>
</evidence>
<dbReference type="GO" id="GO:0010181">
    <property type="term" value="F:FMN binding"/>
    <property type="evidence" value="ECO:0007669"/>
    <property type="project" value="TreeGrafter"/>
</dbReference>
<gene>
    <name evidence="7" type="ORF">SPHA_18517</name>
</gene>
<keyword evidence="8" id="KW-1185">Reference proteome</keyword>
<keyword evidence="7" id="KW-0456">Lyase</keyword>
<sequence>MAGKHVLLACTGSVASIKIPLIIQQLQEADPSIEIRLVVTDKSLHFFDAKSVPVDIYKDEDEWKWQKMKDPVLHIELRRWADLMVISPLDANTLAKIANGLCDNLLTSIVRAWDMKCPLLFAPAMNTMMWEHVLTKKHIDTLTSFGYIEIPCVAKKLACDDTGMGAMAAVDTIVSNILSCLQPFEEKSSPVNEISVQATSPESVFH</sequence>
<dbReference type="GO" id="GO:0004633">
    <property type="term" value="F:phosphopantothenoylcysteine decarboxylase activity"/>
    <property type="evidence" value="ECO:0007669"/>
    <property type="project" value="TreeGrafter"/>
</dbReference>
<evidence type="ECO:0000259" key="6">
    <source>
        <dbReference type="Pfam" id="PF02441"/>
    </source>
</evidence>
<keyword evidence="1" id="KW-0173">Coenzyme A biosynthesis</keyword>
<evidence type="ECO:0000256" key="2">
    <source>
        <dbReference type="ARBA" id="ARBA00038350"/>
    </source>
</evidence>
<reference evidence="7" key="1">
    <citation type="submission" date="2021-01" db="EMBL/GenBank/DDBJ databases">
        <authorList>
            <person name="Li R."/>
            <person name="Bekaert M."/>
        </authorList>
    </citation>
    <scope>NUCLEOTIDE SEQUENCE</scope>
    <source>
        <strain evidence="7">Farmed</strain>
    </source>
</reference>
<comment type="caution">
    <text evidence="7">The sequence shown here is derived from an EMBL/GenBank/DDBJ whole genome shotgun (WGS) entry which is preliminary data.</text>
</comment>
<organism evidence="7 8">
    <name type="scientific">Acanthosepion pharaonis</name>
    <name type="common">Pharaoh cuttlefish</name>
    <name type="synonym">Sepia pharaonis</name>
    <dbReference type="NCBI Taxonomy" id="158019"/>
    <lineage>
        <taxon>Eukaryota</taxon>
        <taxon>Metazoa</taxon>
        <taxon>Spiralia</taxon>
        <taxon>Lophotrochozoa</taxon>
        <taxon>Mollusca</taxon>
        <taxon>Cephalopoda</taxon>
        <taxon>Coleoidea</taxon>
        <taxon>Decapodiformes</taxon>
        <taxon>Sepiida</taxon>
        <taxon>Sepiina</taxon>
        <taxon>Sepiidae</taxon>
        <taxon>Acanthosepion</taxon>
    </lineage>
</organism>
<evidence type="ECO:0000256" key="3">
    <source>
        <dbReference type="ARBA" id="ARBA00056708"/>
    </source>
</evidence>
<dbReference type="Gene3D" id="3.40.50.1950">
    <property type="entry name" value="Flavin prenyltransferase-like"/>
    <property type="match status" value="1"/>
</dbReference>
<dbReference type="AlphaFoldDB" id="A0A812BKQ5"/>
<dbReference type="GO" id="GO:0071513">
    <property type="term" value="C:phosphopantothenoylcysteine decarboxylase complex"/>
    <property type="evidence" value="ECO:0007669"/>
    <property type="project" value="TreeGrafter"/>
</dbReference>
<dbReference type="InterPro" id="IPR003382">
    <property type="entry name" value="Flavoprotein"/>
</dbReference>
<dbReference type="OrthoDB" id="1532798at2759"/>
<dbReference type="GO" id="GO:0015937">
    <property type="term" value="P:coenzyme A biosynthetic process"/>
    <property type="evidence" value="ECO:0007669"/>
    <property type="project" value="UniProtKB-KW"/>
</dbReference>
<dbReference type="EMBL" id="CAHIKZ030000668">
    <property type="protein sequence ID" value="CAE1232282.1"/>
    <property type="molecule type" value="Genomic_DNA"/>
</dbReference>
<evidence type="ECO:0000256" key="4">
    <source>
        <dbReference type="ARBA" id="ARBA00070201"/>
    </source>
</evidence>
<proteinExistence type="inferred from homology"/>
<evidence type="ECO:0000256" key="1">
    <source>
        <dbReference type="ARBA" id="ARBA00022993"/>
    </source>
</evidence>
<dbReference type="Pfam" id="PF02441">
    <property type="entry name" value="Flavoprotein"/>
    <property type="match status" value="1"/>
</dbReference>
<evidence type="ECO:0000313" key="8">
    <source>
        <dbReference type="Proteomes" id="UP000597762"/>
    </source>
</evidence>
<evidence type="ECO:0000256" key="5">
    <source>
        <dbReference type="ARBA" id="ARBA00082063"/>
    </source>
</evidence>
<accession>A0A812BKQ5</accession>
<dbReference type="SUPFAM" id="SSF52507">
    <property type="entry name" value="Homo-oligomeric flavin-containing Cys decarboxylases, HFCD"/>
    <property type="match status" value="1"/>
</dbReference>
<dbReference type="PANTHER" id="PTHR14359">
    <property type="entry name" value="HOMO-OLIGOMERIC FLAVIN CONTAINING CYS DECARBOXYLASE FAMILY"/>
    <property type="match status" value="1"/>
</dbReference>
<dbReference type="InterPro" id="IPR036551">
    <property type="entry name" value="Flavin_trans-like"/>
</dbReference>
<comment type="similarity">
    <text evidence="2">Belongs to the HFCD (homooligomeric flavin containing Cys decarboxylase) superfamily.</text>
</comment>
<dbReference type="FunFam" id="3.40.50.1950:FF:000004">
    <property type="entry name" value="Phosphopantothenoylcysteine decarboxylase"/>
    <property type="match status" value="1"/>
</dbReference>
<feature type="domain" description="Flavoprotein" evidence="6">
    <location>
        <begin position="4"/>
        <end position="179"/>
    </location>
</feature>